<dbReference type="PROSITE" id="PS51257">
    <property type="entry name" value="PROKAR_LIPOPROTEIN"/>
    <property type="match status" value="1"/>
</dbReference>
<reference evidence="3" key="1">
    <citation type="submission" date="2016-10" db="EMBL/GenBank/DDBJ databases">
        <authorList>
            <person name="Varghese N."/>
            <person name="Submissions S."/>
        </authorList>
    </citation>
    <scope>NUCLEOTIDE SEQUENCE [LARGE SCALE GENOMIC DNA]</scope>
    <source>
        <strain evidence="3">DSM 3384</strain>
    </source>
</reference>
<dbReference type="RefSeq" id="WP_092231336.1">
    <property type="nucleotide sequence ID" value="NZ_FNLL01000003.1"/>
</dbReference>
<feature type="signal peptide" evidence="1">
    <location>
        <begin position="1"/>
        <end position="23"/>
    </location>
</feature>
<accession>A0A1H2EGB7</accession>
<evidence type="ECO:0000313" key="2">
    <source>
        <dbReference type="EMBL" id="SDT94176.1"/>
    </source>
</evidence>
<name>A0A1H2EGB7_9BACT</name>
<keyword evidence="1" id="KW-0732">Signal</keyword>
<proteinExistence type="predicted"/>
<dbReference type="Proteomes" id="UP000199608">
    <property type="component" value="Unassembled WGS sequence"/>
</dbReference>
<keyword evidence="3" id="KW-1185">Reference proteome</keyword>
<evidence type="ECO:0000313" key="3">
    <source>
        <dbReference type="Proteomes" id="UP000199608"/>
    </source>
</evidence>
<dbReference type="AlphaFoldDB" id="A0A1H2EGB7"/>
<protein>
    <recommendedName>
        <fullName evidence="4">Lipoprotein</fullName>
    </recommendedName>
</protein>
<gene>
    <name evidence="2" type="ORF">SAMN04487931_10397</name>
</gene>
<sequence length="214" mass="24027">MKIGIFNTITLTLLMLCACVAGMSGCRSDQGIDGSSDGVVSVPHGYVARLEQVHDGRMIGFGPFVGYYFRPDDPGDLSRLRFVCFNENRFYSSDMPDGAKLYEGTAVRTTLPMTDAVIPVRDRINPVFFHELPKDWLNTRPEPGDEFVHFHSCYNGTGSVLTGYWIRHVAVSEFTYDMGGRVGKESPLYHRVRKGPDRDFASIVEFDRGPEKKD</sequence>
<dbReference type="EMBL" id="FNLL01000003">
    <property type="protein sequence ID" value="SDT94176.1"/>
    <property type="molecule type" value="Genomic_DNA"/>
</dbReference>
<organism evidence="2 3">
    <name type="scientific">Desulfobacula phenolica</name>
    <dbReference type="NCBI Taxonomy" id="90732"/>
    <lineage>
        <taxon>Bacteria</taxon>
        <taxon>Pseudomonadati</taxon>
        <taxon>Thermodesulfobacteriota</taxon>
        <taxon>Desulfobacteria</taxon>
        <taxon>Desulfobacterales</taxon>
        <taxon>Desulfobacteraceae</taxon>
        <taxon>Desulfobacula</taxon>
    </lineage>
</organism>
<evidence type="ECO:0000256" key="1">
    <source>
        <dbReference type="SAM" id="SignalP"/>
    </source>
</evidence>
<evidence type="ECO:0008006" key="4">
    <source>
        <dbReference type="Google" id="ProtNLM"/>
    </source>
</evidence>
<feature type="chain" id="PRO_5011742221" description="Lipoprotein" evidence="1">
    <location>
        <begin position="24"/>
        <end position="214"/>
    </location>
</feature>